<evidence type="ECO:0000313" key="5">
    <source>
        <dbReference type="Proteomes" id="UP000630445"/>
    </source>
</evidence>
<comment type="caution">
    <text evidence="3">The sequence shown here is derived from an EMBL/GenBank/DDBJ whole genome shotgun (WGS) entry which is preliminary data.</text>
</comment>
<dbReference type="AlphaFoldDB" id="A0A8H6UF48"/>
<dbReference type="EMBL" id="JACBAF010002151">
    <property type="protein sequence ID" value="KAF7166095.1"/>
    <property type="molecule type" value="Genomic_DNA"/>
</dbReference>
<reference evidence="3" key="1">
    <citation type="submission" date="2020-06" db="EMBL/GenBank/DDBJ databases">
        <title>Draft genome sequences of strains closely related to Aspergillus parafelis and Aspergillus hiratsukae.</title>
        <authorList>
            <person name="Dos Santos R.A.C."/>
            <person name="Rivero-Menendez O."/>
            <person name="Steenwyk J.L."/>
            <person name="Mead M.E."/>
            <person name="Goldman G.H."/>
            <person name="Alastruey-Izquierdo A."/>
            <person name="Rokas A."/>
        </authorList>
    </citation>
    <scope>NUCLEOTIDE SEQUENCE</scope>
    <source>
        <strain evidence="3">CNM-CM5793</strain>
        <strain evidence="4">CNM-CM6106</strain>
    </source>
</reference>
<feature type="chain" id="PRO_5036266813" evidence="2">
    <location>
        <begin position="27"/>
        <end position="328"/>
    </location>
</feature>
<feature type="compositionally biased region" description="Low complexity" evidence="1">
    <location>
        <begin position="50"/>
        <end position="62"/>
    </location>
</feature>
<dbReference type="PANTHER" id="PTHR37490">
    <property type="entry name" value="EXPRESSED PROTEIN"/>
    <property type="match status" value="1"/>
</dbReference>
<keyword evidence="5" id="KW-1185">Reference proteome</keyword>
<feature type="region of interest" description="Disordered" evidence="1">
    <location>
        <begin position="50"/>
        <end position="70"/>
    </location>
</feature>
<protein>
    <submittedName>
        <fullName evidence="3">Uncharacterized protein</fullName>
    </submittedName>
</protein>
<dbReference type="Proteomes" id="UP000630445">
    <property type="component" value="Unassembled WGS sequence"/>
</dbReference>
<feature type="signal peptide" evidence="2">
    <location>
        <begin position="1"/>
        <end position="26"/>
    </location>
</feature>
<sequence length="328" mass="37317">MRLSYRVGSAALLILAFILIKRHLDSLQNDSHVQSFWQFSNVVGGGAAEPTATPVATPVATPDSKAEKPQEKADTAVAETIPIKQTYEITPIIVPNDRVIVMAKLSHEDTSWVSTDLNEWRNFIYTVDDVNAARHTPKNKGRESLAYLQYIVDHYHDLPSMMVFLHPHKDGWEAGWHTDTMEYSNVESVRSLKTEFVQQSGFVNLRCQGTPGCPDEIHPLEDPPQPGRENGRAYAKAWEELHNNTNIPEVVGAPCCSQFAVSKTQVLKRPLSDYQRYYNWVLTNKLPDQLTAWIMEYSWHIIFGKDPVFCPDIYQCYQDVYGAPDFWS</sequence>
<organism evidence="3 5">
    <name type="scientific">Aspergillus hiratsukae</name>
    <dbReference type="NCBI Taxonomy" id="1194566"/>
    <lineage>
        <taxon>Eukaryota</taxon>
        <taxon>Fungi</taxon>
        <taxon>Dikarya</taxon>
        <taxon>Ascomycota</taxon>
        <taxon>Pezizomycotina</taxon>
        <taxon>Eurotiomycetes</taxon>
        <taxon>Eurotiomycetidae</taxon>
        <taxon>Eurotiales</taxon>
        <taxon>Aspergillaceae</taxon>
        <taxon>Aspergillus</taxon>
        <taxon>Aspergillus subgen. Fumigati</taxon>
    </lineage>
</organism>
<dbReference type="InterPro" id="IPR021838">
    <property type="entry name" value="DUF3431"/>
</dbReference>
<accession>A0A8H6UF48</accession>
<proteinExistence type="predicted"/>
<evidence type="ECO:0000313" key="3">
    <source>
        <dbReference type="EMBL" id="KAF7122350.1"/>
    </source>
</evidence>
<evidence type="ECO:0000313" key="4">
    <source>
        <dbReference type="EMBL" id="KAF7166095.1"/>
    </source>
</evidence>
<name>A0A8H6UF48_9EURO</name>
<evidence type="ECO:0000256" key="1">
    <source>
        <dbReference type="SAM" id="MobiDB-lite"/>
    </source>
</evidence>
<dbReference type="Pfam" id="PF11913">
    <property type="entry name" value="DUF3431"/>
    <property type="match status" value="1"/>
</dbReference>
<keyword evidence="2" id="KW-0732">Signal</keyword>
<dbReference type="PANTHER" id="PTHR37490:SF2">
    <property type="match status" value="1"/>
</dbReference>
<dbReference type="Proteomes" id="UP000662466">
    <property type="component" value="Unassembled WGS sequence"/>
</dbReference>
<gene>
    <name evidence="3" type="ORF">CNMCM5793_000375</name>
    <name evidence="4" type="ORF">CNMCM6106_002053</name>
</gene>
<dbReference type="EMBL" id="JACBAD010002021">
    <property type="protein sequence ID" value="KAF7122350.1"/>
    <property type="molecule type" value="Genomic_DNA"/>
</dbReference>
<evidence type="ECO:0000256" key="2">
    <source>
        <dbReference type="SAM" id="SignalP"/>
    </source>
</evidence>
<dbReference type="OrthoDB" id="426718at2759"/>